<keyword evidence="2" id="KW-1185">Reference proteome</keyword>
<sequence length="89" mass="9818">MTFSYDFFDAGTVDRKLPMTERSSFLGDGSGSRGAVFHTSLGDVASRGLEERRRTTSLVVVAPLPEEGRTEVGFRLRVSCCRTNTILRS</sequence>
<organism evidence="1 2">
    <name type="scientific">Persea americana</name>
    <name type="common">Avocado</name>
    <dbReference type="NCBI Taxonomy" id="3435"/>
    <lineage>
        <taxon>Eukaryota</taxon>
        <taxon>Viridiplantae</taxon>
        <taxon>Streptophyta</taxon>
        <taxon>Embryophyta</taxon>
        <taxon>Tracheophyta</taxon>
        <taxon>Spermatophyta</taxon>
        <taxon>Magnoliopsida</taxon>
        <taxon>Magnoliidae</taxon>
        <taxon>Laurales</taxon>
        <taxon>Lauraceae</taxon>
        <taxon>Persea</taxon>
    </lineage>
</organism>
<proteinExistence type="predicted"/>
<dbReference type="EMBL" id="CM056811">
    <property type="protein sequence ID" value="KAJ8635966.1"/>
    <property type="molecule type" value="Genomic_DNA"/>
</dbReference>
<accession>A0ACC2LR61</accession>
<dbReference type="Proteomes" id="UP001234297">
    <property type="component" value="Chromosome 3"/>
</dbReference>
<gene>
    <name evidence="1" type="ORF">MRB53_010233</name>
</gene>
<evidence type="ECO:0000313" key="2">
    <source>
        <dbReference type="Proteomes" id="UP001234297"/>
    </source>
</evidence>
<reference evidence="1 2" key="1">
    <citation type="journal article" date="2022" name="Hortic Res">
        <title>A haplotype resolved chromosomal level avocado genome allows analysis of novel avocado genes.</title>
        <authorList>
            <person name="Nath O."/>
            <person name="Fletcher S.J."/>
            <person name="Hayward A."/>
            <person name="Shaw L.M."/>
            <person name="Masouleh A.K."/>
            <person name="Furtado A."/>
            <person name="Henry R.J."/>
            <person name="Mitter N."/>
        </authorList>
    </citation>
    <scope>NUCLEOTIDE SEQUENCE [LARGE SCALE GENOMIC DNA]</scope>
    <source>
        <strain evidence="2">cv. Hass</strain>
    </source>
</reference>
<comment type="caution">
    <text evidence="1">The sequence shown here is derived from an EMBL/GenBank/DDBJ whole genome shotgun (WGS) entry which is preliminary data.</text>
</comment>
<name>A0ACC2LR61_PERAE</name>
<evidence type="ECO:0000313" key="1">
    <source>
        <dbReference type="EMBL" id="KAJ8635966.1"/>
    </source>
</evidence>
<protein>
    <submittedName>
        <fullName evidence="1">Uncharacterized protein</fullName>
    </submittedName>
</protein>